<organism evidence="1 2">
    <name type="scientific">Daphnia magna</name>
    <dbReference type="NCBI Taxonomy" id="35525"/>
    <lineage>
        <taxon>Eukaryota</taxon>
        <taxon>Metazoa</taxon>
        <taxon>Ecdysozoa</taxon>
        <taxon>Arthropoda</taxon>
        <taxon>Crustacea</taxon>
        <taxon>Branchiopoda</taxon>
        <taxon>Diplostraca</taxon>
        <taxon>Cladocera</taxon>
        <taxon>Anomopoda</taxon>
        <taxon>Daphniidae</taxon>
        <taxon>Daphnia</taxon>
    </lineage>
</organism>
<accession>A0ABR0AS34</accession>
<reference evidence="1 2" key="1">
    <citation type="journal article" date="2023" name="Nucleic Acids Res.">
        <title>The hologenome of Daphnia magna reveals possible DNA methylation and microbiome-mediated evolution of the host genome.</title>
        <authorList>
            <person name="Chaturvedi A."/>
            <person name="Li X."/>
            <person name="Dhandapani V."/>
            <person name="Marshall H."/>
            <person name="Kissane S."/>
            <person name="Cuenca-Cambronero M."/>
            <person name="Asole G."/>
            <person name="Calvet F."/>
            <person name="Ruiz-Romero M."/>
            <person name="Marangio P."/>
            <person name="Guigo R."/>
            <person name="Rago D."/>
            <person name="Mirbahai L."/>
            <person name="Eastwood N."/>
            <person name="Colbourne J.K."/>
            <person name="Zhou J."/>
            <person name="Mallon E."/>
            <person name="Orsini L."/>
        </authorList>
    </citation>
    <scope>NUCLEOTIDE SEQUENCE [LARGE SCALE GENOMIC DNA]</scope>
    <source>
        <strain evidence="1">LRV0_1</strain>
    </source>
</reference>
<protein>
    <submittedName>
        <fullName evidence="1">Uncharacterized protein</fullName>
    </submittedName>
</protein>
<keyword evidence="2" id="KW-1185">Reference proteome</keyword>
<gene>
    <name evidence="1" type="ORF">OUZ56_017052</name>
</gene>
<dbReference type="Proteomes" id="UP001234178">
    <property type="component" value="Unassembled WGS sequence"/>
</dbReference>
<evidence type="ECO:0000313" key="1">
    <source>
        <dbReference type="EMBL" id="KAK4027911.1"/>
    </source>
</evidence>
<sequence>MEGYAVVMGPKLFIVSPGVPAGNDEGGCRLSFVFYAAMERSGKRQKTSDLERRKMASEARGRIFNLATHRRFSPQPYINLEGRHPVAF</sequence>
<comment type="caution">
    <text evidence="1">The sequence shown here is derived from an EMBL/GenBank/DDBJ whole genome shotgun (WGS) entry which is preliminary data.</text>
</comment>
<dbReference type="EMBL" id="JAOYFB010000038">
    <property type="protein sequence ID" value="KAK4027911.1"/>
    <property type="molecule type" value="Genomic_DNA"/>
</dbReference>
<evidence type="ECO:0000313" key="2">
    <source>
        <dbReference type="Proteomes" id="UP001234178"/>
    </source>
</evidence>
<name>A0ABR0AS34_9CRUS</name>
<proteinExistence type="predicted"/>